<name>A0AAD4SDC7_9MAGN</name>
<feature type="compositionally biased region" description="Basic and acidic residues" evidence="2">
    <location>
        <begin position="18"/>
        <end position="40"/>
    </location>
</feature>
<keyword evidence="1" id="KW-0175">Coiled coil</keyword>
<dbReference type="EMBL" id="JAJJMB010011506">
    <property type="protein sequence ID" value="KAI3901795.1"/>
    <property type="molecule type" value="Genomic_DNA"/>
</dbReference>
<reference evidence="3" key="1">
    <citation type="submission" date="2022-04" db="EMBL/GenBank/DDBJ databases">
        <title>A functionally conserved STORR gene fusion in Papaver species that diverged 16.8 million years ago.</title>
        <authorList>
            <person name="Catania T."/>
        </authorList>
    </citation>
    <scope>NUCLEOTIDE SEQUENCE</scope>
    <source>
        <strain evidence="3">S-188037</strain>
    </source>
</reference>
<evidence type="ECO:0000313" key="4">
    <source>
        <dbReference type="Proteomes" id="UP001202328"/>
    </source>
</evidence>
<comment type="caution">
    <text evidence="3">The sequence shown here is derived from an EMBL/GenBank/DDBJ whole genome shotgun (WGS) entry which is preliminary data.</text>
</comment>
<sequence>MGKSSEKTRAKKGISSEVTRERKANEHQDHELEKETKDDPNVKVCKRKRYTEVLGKEQRDKCQNCVQPNREIDGLKYEIEGLKNEFLELEVRGDLVKVRCNQLKTKILDKETSEREKALEKECVQLNGEVKDLKLGKKRDAVEIEDLKVKCTEMGIQETVLLNHEIELGKKLEAYKIKCQGLSAELERKEMELENQLVVVTNGFDQERESYRTRCIGMEEKIKGLIEEGIVVFDREMSAQERICHLEEVIKKMEAKERERLAELEAYNFKFQGLSAELEQKEMELETLRGLDREREDYMTKCIGMEEQIKGLIEEGIVLTEGEECRGKNLSLGGGNLAHVNSQCKSAAGGKDYFASAVGRQGQLGFETQEGTLTRFRKCSGTPSSENLALVRQEDGARPSTTSCILEIVEIDSEEEIVDISDNEEEN</sequence>
<protein>
    <submittedName>
        <fullName evidence="3">Uncharacterized protein</fullName>
    </submittedName>
</protein>
<evidence type="ECO:0000313" key="3">
    <source>
        <dbReference type="EMBL" id="KAI3901795.1"/>
    </source>
</evidence>
<accession>A0AAD4SDC7</accession>
<feature type="coiled-coil region" evidence="1">
    <location>
        <begin position="264"/>
        <end position="291"/>
    </location>
</feature>
<proteinExistence type="predicted"/>
<keyword evidence="4" id="KW-1185">Reference proteome</keyword>
<organism evidence="3 4">
    <name type="scientific">Papaver atlanticum</name>
    <dbReference type="NCBI Taxonomy" id="357466"/>
    <lineage>
        <taxon>Eukaryota</taxon>
        <taxon>Viridiplantae</taxon>
        <taxon>Streptophyta</taxon>
        <taxon>Embryophyta</taxon>
        <taxon>Tracheophyta</taxon>
        <taxon>Spermatophyta</taxon>
        <taxon>Magnoliopsida</taxon>
        <taxon>Ranunculales</taxon>
        <taxon>Papaveraceae</taxon>
        <taxon>Papaveroideae</taxon>
        <taxon>Papaver</taxon>
    </lineage>
</organism>
<evidence type="ECO:0000256" key="1">
    <source>
        <dbReference type="SAM" id="Coils"/>
    </source>
</evidence>
<feature type="region of interest" description="Disordered" evidence="2">
    <location>
        <begin position="1"/>
        <end position="40"/>
    </location>
</feature>
<evidence type="ECO:0000256" key="2">
    <source>
        <dbReference type="SAM" id="MobiDB-lite"/>
    </source>
</evidence>
<gene>
    <name evidence="3" type="ORF">MKW98_013910</name>
</gene>
<dbReference type="Proteomes" id="UP001202328">
    <property type="component" value="Unassembled WGS sequence"/>
</dbReference>
<dbReference type="AlphaFoldDB" id="A0AAD4SDC7"/>